<dbReference type="PIRSF" id="PIRSF008292">
    <property type="entry name" value="UCP008292"/>
    <property type="match status" value="1"/>
</dbReference>
<dbReference type="PANTHER" id="PTHR31302:SF31">
    <property type="entry name" value="PHOSPHODIESTERASE YAEI"/>
    <property type="match status" value="1"/>
</dbReference>
<evidence type="ECO:0000259" key="3">
    <source>
        <dbReference type="Pfam" id="PF00149"/>
    </source>
</evidence>
<keyword evidence="2" id="KW-0378">Hydrolase</keyword>
<dbReference type="InterPro" id="IPR004843">
    <property type="entry name" value="Calcineurin-like_PHP"/>
</dbReference>
<dbReference type="STRING" id="260086.SAMN05216207_10689"/>
<dbReference type="InterPro" id="IPR029052">
    <property type="entry name" value="Metallo-depent_PP-like"/>
</dbReference>
<keyword evidence="1" id="KW-0479">Metal-binding</keyword>
<accession>A0A1I5HL77</accession>
<evidence type="ECO:0000313" key="5">
    <source>
        <dbReference type="Proteomes" id="UP000199614"/>
    </source>
</evidence>
<dbReference type="InterPro" id="IPR051158">
    <property type="entry name" value="Metallophosphoesterase_sf"/>
</dbReference>
<dbReference type="GO" id="GO:0009245">
    <property type="term" value="P:lipid A biosynthetic process"/>
    <property type="evidence" value="ECO:0007669"/>
    <property type="project" value="TreeGrafter"/>
</dbReference>
<keyword evidence="5" id="KW-1185">Reference proteome</keyword>
<evidence type="ECO:0000256" key="1">
    <source>
        <dbReference type="ARBA" id="ARBA00022723"/>
    </source>
</evidence>
<proteinExistence type="predicted"/>
<dbReference type="GO" id="GO:0008758">
    <property type="term" value="F:UDP-2,3-diacylglucosamine hydrolase activity"/>
    <property type="evidence" value="ECO:0007669"/>
    <property type="project" value="TreeGrafter"/>
</dbReference>
<feature type="domain" description="Calcineurin-like phosphoesterase" evidence="3">
    <location>
        <begin position="2"/>
        <end position="208"/>
    </location>
</feature>
<dbReference type="Proteomes" id="UP000199614">
    <property type="component" value="Unassembled WGS sequence"/>
</dbReference>
<evidence type="ECO:0000313" key="4">
    <source>
        <dbReference type="EMBL" id="SFO48909.1"/>
    </source>
</evidence>
<dbReference type="Gene3D" id="3.60.21.10">
    <property type="match status" value="1"/>
</dbReference>
<reference evidence="4 5" key="1">
    <citation type="submission" date="2016-10" db="EMBL/GenBank/DDBJ databases">
        <authorList>
            <person name="de Groot N.N."/>
        </authorList>
    </citation>
    <scope>NUCLEOTIDE SEQUENCE [LARGE SCALE GENOMIC DNA]</scope>
    <source>
        <strain evidence="4 5">CGMCC 4.1877</strain>
    </source>
</reference>
<sequence>MIRVAAVADVHLGEGMQGAWADDAAGLDRVDLLLLAGDLTRHGTRTEARVVADEFAPAPVPVVAVLGNHDLHGDDAEGVTAELASAGITVLEGSGAVVEISGTRVGVAGTTGFGGGFPPATASGFGEPEMKAFDARNRALADGLGTALRALDCDVAVALTHYAPIPGTLAGEPPQIHAFLGSHLLGRAIDDCDRDDVPVALAVHGHAHAGAPDGRTPGGVPVHNVAQPLLDGAFRTFVLGR</sequence>
<dbReference type="GO" id="GO:0016020">
    <property type="term" value="C:membrane"/>
    <property type="evidence" value="ECO:0007669"/>
    <property type="project" value="GOC"/>
</dbReference>
<evidence type="ECO:0000256" key="2">
    <source>
        <dbReference type="ARBA" id="ARBA00022801"/>
    </source>
</evidence>
<name>A0A1I5HL77_PSUAM</name>
<organism evidence="4 5">
    <name type="scientific">Pseudonocardia ammonioxydans</name>
    <dbReference type="NCBI Taxonomy" id="260086"/>
    <lineage>
        <taxon>Bacteria</taxon>
        <taxon>Bacillati</taxon>
        <taxon>Actinomycetota</taxon>
        <taxon>Actinomycetes</taxon>
        <taxon>Pseudonocardiales</taxon>
        <taxon>Pseudonocardiaceae</taxon>
        <taxon>Pseudonocardia</taxon>
    </lineage>
</organism>
<gene>
    <name evidence="4" type="ORF">SAMN05216207_10689</name>
</gene>
<dbReference type="OrthoDB" id="9783437at2"/>
<dbReference type="PANTHER" id="PTHR31302">
    <property type="entry name" value="TRANSMEMBRANE PROTEIN WITH METALLOPHOSPHOESTERASE DOMAIN-RELATED"/>
    <property type="match status" value="1"/>
</dbReference>
<dbReference type="RefSeq" id="WP_093356005.1">
    <property type="nucleotide sequence ID" value="NZ_FOUY01000068.1"/>
</dbReference>
<dbReference type="EMBL" id="FOUY01000068">
    <property type="protein sequence ID" value="SFO48909.1"/>
    <property type="molecule type" value="Genomic_DNA"/>
</dbReference>
<dbReference type="AlphaFoldDB" id="A0A1I5HL77"/>
<protein>
    <submittedName>
        <fullName evidence="4">Predicted phosphoesterase</fullName>
    </submittedName>
</protein>
<dbReference type="SUPFAM" id="SSF56300">
    <property type="entry name" value="Metallo-dependent phosphatases"/>
    <property type="match status" value="1"/>
</dbReference>
<dbReference type="InterPro" id="IPR016538">
    <property type="entry name" value="UCP008292"/>
</dbReference>
<dbReference type="GO" id="GO:0046872">
    <property type="term" value="F:metal ion binding"/>
    <property type="evidence" value="ECO:0007669"/>
    <property type="project" value="UniProtKB-KW"/>
</dbReference>
<dbReference type="Pfam" id="PF00149">
    <property type="entry name" value="Metallophos"/>
    <property type="match status" value="1"/>
</dbReference>